<dbReference type="Pfam" id="PF13416">
    <property type="entry name" value="SBP_bac_8"/>
    <property type="match status" value="1"/>
</dbReference>
<dbReference type="GO" id="GO:1901982">
    <property type="term" value="F:maltose binding"/>
    <property type="evidence" value="ECO:0007669"/>
    <property type="project" value="TreeGrafter"/>
</dbReference>
<keyword evidence="3 4" id="KW-0732">Signal</keyword>
<dbReference type="PROSITE" id="PS51257">
    <property type="entry name" value="PROKAR_LIPOPROTEIN"/>
    <property type="match status" value="1"/>
</dbReference>
<dbReference type="STRING" id="111015.AXF14_09715"/>
<gene>
    <name evidence="5" type="ORF">AXF14_09715</name>
</gene>
<dbReference type="SUPFAM" id="SSF53850">
    <property type="entry name" value="Periplasmic binding protein-like II"/>
    <property type="match status" value="1"/>
</dbReference>
<dbReference type="EMBL" id="CP014228">
    <property type="protein sequence ID" value="AMD87809.1"/>
    <property type="molecule type" value="Genomic_DNA"/>
</dbReference>
<dbReference type="InterPro" id="IPR006059">
    <property type="entry name" value="SBP"/>
</dbReference>
<evidence type="ECO:0000313" key="5">
    <source>
        <dbReference type="EMBL" id="AMD87809.1"/>
    </source>
</evidence>
<dbReference type="GO" id="GO:0042956">
    <property type="term" value="P:maltodextrin transmembrane transport"/>
    <property type="evidence" value="ECO:0007669"/>
    <property type="project" value="TreeGrafter"/>
</dbReference>
<evidence type="ECO:0000256" key="3">
    <source>
        <dbReference type="ARBA" id="ARBA00022729"/>
    </source>
</evidence>
<dbReference type="RefSeq" id="WP_067942848.1">
    <property type="nucleotide sequence ID" value="NZ_CP014228.1"/>
</dbReference>
<protein>
    <submittedName>
        <fullName evidence="5">Sugar ABC transporter substrate-binding protein</fullName>
    </submittedName>
</protein>
<evidence type="ECO:0000256" key="2">
    <source>
        <dbReference type="ARBA" id="ARBA00022448"/>
    </source>
</evidence>
<keyword evidence="2" id="KW-0813">Transport</keyword>
<name>A0A0X8JFR3_ACTRD</name>
<dbReference type="AlphaFoldDB" id="A0A0X8JFR3"/>
<dbReference type="Gene3D" id="3.40.190.10">
    <property type="entry name" value="Periplasmic binding protein-like II"/>
    <property type="match status" value="2"/>
</dbReference>
<accession>A0A0X8JFR3</accession>
<evidence type="ECO:0000256" key="1">
    <source>
        <dbReference type="ARBA" id="ARBA00008520"/>
    </source>
</evidence>
<dbReference type="InterPro" id="IPR006311">
    <property type="entry name" value="TAT_signal"/>
</dbReference>
<organism evidence="5 6">
    <name type="scientific">Actinomyces radicidentis</name>
    <dbReference type="NCBI Taxonomy" id="111015"/>
    <lineage>
        <taxon>Bacteria</taxon>
        <taxon>Bacillati</taxon>
        <taxon>Actinomycetota</taxon>
        <taxon>Actinomycetes</taxon>
        <taxon>Actinomycetales</taxon>
        <taxon>Actinomycetaceae</taxon>
        <taxon>Actinomyces</taxon>
    </lineage>
</organism>
<feature type="signal peptide" evidence="4">
    <location>
        <begin position="1"/>
        <end position="22"/>
    </location>
</feature>
<dbReference type="Proteomes" id="UP000065220">
    <property type="component" value="Chromosome"/>
</dbReference>
<dbReference type="PROSITE" id="PS51318">
    <property type="entry name" value="TAT"/>
    <property type="match status" value="1"/>
</dbReference>
<keyword evidence="6" id="KW-1185">Reference proteome</keyword>
<proteinExistence type="inferred from homology"/>
<sequence length="429" mass="44215">MTLNRRSFLSMTAIATTLAAAAACGSDGSSTSSATDGASAASGDASSTAVARDANADLVIWADEKKSDSLKDAAQKWGDSQGITVAVQTVANELQSTFVTANQAGNGPDVVVGAHDWLGNLVQNGAISPVTIADDTKSNLSKVALNAMTYDGQYYGVPYSVETLGLFVNKKLTQDAEPATIEKLVEAGKAAGTEAILSLPVGEAGDAYHMEPIYTSAGGYLFGKDSDGSLNAKDCGVGAEGSLKAAEKMAELGSEGVLKTSITGDNAISLFTDGKAPYLISGPWAISDIEKAGIDYALVKIPGFDGMDDARPFAGVNGFYIASQGKNAAFAQTFVADVIKDTTITKAMFDINQLPPVQTDLADELKADYPNMVTFSELAADNADPMPSIPEMAEVWTPLGKAEANIIKGAEADSTMTSAGDAIKQAIGA</sequence>
<comment type="similarity">
    <text evidence="1">Belongs to the bacterial solute-binding protein 1 family.</text>
</comment>
<evidence type="ECO:0000313" key="6">
    <source>
        <dbReference type="Proteomes" id="UP000065220"/>
    </source>
</evidence>
<dbReference type="PANTHER" id="PTHR30061">
    <property type="entry name" value="MALTOSE-BINDING PERIPLASMIC PROTEIN"/>
    <property type="match status" value="1"/>
</dbReference>
<dbReference type="PANTHER" id="PTHR30061:SF50">
    <property type="entry name" value="MALTOSE_MALTODEXTRIN-BINDING PERIPLASMIC PROTEIN"/>
    <property type="match status" value="1"/>
</dbReference>
<dbReference type="GO" id="GO:0015768">
    <property type="term" value="P:maltose transport"/>
    <property type="evidence" value="ECO:0007669"/>
    <property type="project" value="TreeGrafter"/>
</dbReference>
<evidence type="ECO:0000256" key="4">
    <source>
        <dbReference type="SAM" id="SignalP"/>
    </source>
</evidence>
<dbReference type="GO" id="GO:0055052">
    <property type="term" value="C:ATP-binding cassette (ABC) transporter complex, substrate-binding subunit-containing"/>
    <property type="evidence" value="ECO:0007669"/>
    <property type="project" value="TreeGrafter"/>
</dbReference>
<dbReference type="KEGG" id="ard:AXF14_09715"/>
<dbReference type="OrthoDB" id="9766758at2"/>
<reference evidence="6" key="1">
    <citation type="submission" date="2016-02" db="EMBL/GenBank/DDBJ databases">
        <authorList>
            <person name="Holder M.E."/>
            <person name="Ajami N.J."/>
            <person name="Petrosino J.F."/>
        </authorList>
    </citation>
    <scope>NUCLEOTIDE SEQUENCE [LARGE SCALE GENOMIC DNA]</scope>
    <source>
        <strain evidence="6">CCUG 36733</strain>
    </source>
</reference>
<feature type="chain" id="PRO_5007067385" evidence="4">
    <location>
        <begin position="23"/>
        <end position="429"/>
    </location>
</feature>